<accession>A0AAJ2JWP0</accession>
<sequence length="412" mass="45698">MNNEPWWTKLAYIAASAALTSLVAGSVTVGILFASSEAKPLSGRTNENLVSEAYAPLSFQQSLFSEHSIILTSTSASSTYHTFQSAPASLTPLSGGGENKQIDEAIIHYQQQLAKKAPFQQWEHADTECFPLGPGMHGWFIRVMDKQKQIGYMILQADADGRIRLSEYGLGEQQPFDESTLQDALLDRQQQLVEEHNKEVQVTSIYPYQLAPLLTVWRVEWHNGNVDWLDAQSGEWLPLPKQYAPAPTKRDANDSPTLLSQPSASQSKRMDSKERLLSIQLLSSHAAASSQSYSEVASSSSLIAPFDPYENVNWMTKLSINSSKELPLTFRDQNWVYIQRISGGAVNQPFSYIGIQRWMLGGGNRDDGQSNSSDLAKTRDNVYVIVSSPDMKSMRWLPSSDALQAGAFIPQS</sequence>
<feature type="compositionally biased region" description="Polar residues" evidence="1">
    <location>
        <begin position="254"/>
        <end position="267"/>
    </location>
</feature>
<dbReference type="AlphaFoldDB" id="A0AAJ2JWP0"/>
<keyword evidence="2" id="KW-1133">Transmembrane helix</keyword>
<gene>
    <name evidence="3" type="ORF">RQP50_05195</name>
</gene>
<dbReference type="RefSeq" id="WP_315743715.1">
    <property type="nucleotide sequence ID" value="NZ_JAVYAA010000001.1"/>
</dbReference>
<comment type="caution">
    <text evidence="3">The sequence shown here is derived from an EMBL/GenBank/DDBJ whole genome shotgun (WGS) entry which is preliminary data.</text>
</comment>
<evidence type="ECO:0000256" key="2">
    <source>
        <dbReference type="SAM" id="Phobius"/>
    </source>
</evidence>
<feature type="transmembrane region" description="Helical" evidence="2">
    <location>
        <begin position="12"/>
        <end position="34"/>
    </location>
</feature>
<protein>
    <submittedName>
        <fullName evidence="3">Uncharacterized protein</fullName>
    </submittedName>
</protein>
<feature type="region of interest" description="Disordered" evidence="1">
    <location>
        <begin position="240"/>
        <end position="270"/>
    </location>
</feature>
<dbReference type="EMBL" id="JAVYAA010000001">
    <property type="protein sequence ID" value="MDT8975637.1"/>
    <property type="molecule type" value="Genomic_DNA"/>
</dbReference>
<keyword evidence="4" id="KW-1185">Reference proteome</keyword>
<evidence type="ECO:0000256" key="1">
    <source>
        <dbReference type="SAM" id="MobiDB-lite"/>
    </source>
</evidence>
<organism evidence="3 4">
    <name type="scientific">Paenibacillus suaedae</name>
    <dbReference type="NCBI Taxonomy" id="3077233"/>
    <lineage>
        <taxon>Bacteria</taxon>
        <taxon>Bacillati</taxon>
        <taxon>Bacillota</taxon>
        <taxon>Bacilli</taxon>
        <taxon>Bacillales</taxon>
        <taxon>Paenibacillaceae</taxon>
        <taxon>Paenibacillus</taxon>
    </lineage>
</organism>
<reference evidence="4" key="1">
    <citation type="submission" date="2023-09" db="EMBL/GenBank/DDBJ databases">
        <title>Paenibacillus sp. chi10 Genome sequencing and assembly.</title>
        <authorList>
            <person name="Kim I."/>
        </authorList>
    </citation>
    <scope>NUCLEOTIDE SEQUENCE [LARGE SCALE GENOMIC DNA]</scope>
    <source>
        <strain evidence="4">chi10</strain>
    </source>
</reference>
<proteinExistence type="predicted"/>
<evidence type="ECO:0000313" key="3">
    <source>
        <dbReference type="EMBL" id="MDT8975637.1"/>
    </source>
</evidence>
<dbReference type="Proteomes" id="UP001250538">
    <property type="component" value="Unassembled WGS sequence"/>
</dbReference>
<keyword evidence="2" id="KW-0472">Membrane</keyword>
<keyword evidence="2" id="KW-0812">Transmembrane</keyword>
<name>A0AAJ2JWP0_9BACL</name>
<evidence type="ECO:0000313" key="4">
    <source>
        <dbReference type="Proteomes" id="UP001250538"/>
    </source>
</evidence>